<feature type="transmembrane region" description="Helical" evidence="1">
    <location>
        <begin position="96"/>
        <end position="117"/>
    </location>
</feature>
<feature type="transmembrane region" description="Helical" evidence="1">
    <location>
        <begin position="58"/>
        <end position="76"/>
    </location>
</feature>
<keyword evidence="1" id="KW-0812">Transmembrane</keyword>
<keyword evidence="1" id="KW-0472">Membrane</keyword>
<dbReference type="AlphaFoldDB" id="A0A557PH92"/>
<evidence type="ECO:0000313" key="3">
    <source>
        <dbReference type="EMBL" id="TVO40017.1"/>
    </source>
</evidence>
<organism evidence="3 4">
    <name type="scientific">Vibrio algivorus</name>
    <dbReference type="NCBI Taxonomy" id="1667024"/>
    <lineage>
        <taxon>Bacteria</taxon>
        <taxon>Pseudomonadati</taxon>
        <taxon>Pseudomonadota</taxon>
        <taxon>Gammaproteobacteria</taxon>
        <taxon>Vibrionales</taxon>
        <taxon>Vibrionaceae</taxon>
        <taxon>Vibrio</taxon>
    </lineage>
</organism>
<evidence type="ECO:0000259" key="2">
    <source>
        <dbReference type="Pfam" id="PF01478"/>
    </source>
</evidence>
<dbReference type="Gene3D" id="1.20.120.1220">
    <property type="match status" value="1"/>
</dbReference>
<feature type="domain" description="Prepilin type IV endopeptidase peptidase" evidence="2">
    <location>
        <begin position="6"/>
        <end position="108"/>
    </location>
</feature>
<dbReference type="Pfam" id="PF01478">
    <property type="entry name" value="Peptidase_A24"/>
    <property type="match status" value="1"/>
</dbReference>
<dbReference type="OrthoDB" id="5905525at2"/>
<dbReference type="EMBL" id="VMKJ01000001">
    <property type="protein sequence ID" value="TVO40017.1"/>
    <property type="molecule type" value="Genomic_DNA"/>
</dbReference>
<comment type="caution">
    <text evidence="3">The sequence shown here is derived from an EMBL/GenBank/DDBJ whole genome shotgun (WGS) entry which is preliminary data.</text>
</comment>
<dbReference type="GO" id="GO:0016020">
    <property type="term" value="C:membrane"/>
    <property type="evidence" value="ECO:0007669"/>
    <property type="project" value="InterPro"/>
</dbReference>
<gene>
    <name evidence="3" type="ORF">FOF44_00735</name>
</gene>
<proteinExistence type="predicted"/>
<dbReference type="InterPro" id="IPR000045">
    <property type="entry name" value="Prepilin_IV_endopep_pep"/>
</dbReference>
<name>A0A557PH92_9VIBR</name>
<sequence length="170" mass="19030">MLMSILTWSILLVIAISDARENKIPNRWVGYLLLAFLLEGSVQHFTIEQWLEHTQAGFTMFAVCLGLYFCGAMAAGDVKLLGVVGLLIGWNGLWPFTQALLMFGAVFSVFYWLSGFASKTQSNRSLKLLTQQAYMRITYGQKMQAGVITKTCVPFAPAIVCALAWYHYNI</sequence>
<protein>
    <recommendedName>
        <fullName evidence="2">Prepilin type IV endopeptidase peptidase domain-containing protein</fullName>
    </recommendedName>
</protein>
<reference evidence="3 4" key="1">
    <citation type="submission" date="2019-07" db="EMBL/GenBank/DDBJ databases">
        <title>The draft genome sequence of Vibrio algivorus M1486.</title>
        <authorList>
            <person name="Meng X."/>
        </authorList>
    </citation>
    <scope>NUCLEOTIDE SEQUENCE [LARGE SCALE GENOMIC DNA]</scope>
    <source>
        <strain evidence="3 4">M1486</strain>
    </source>
</reference>
<dbReference type="GO" id="GO:0004190">
    <property type="term" value="F:aspartic-type endopeptidase activity"/>
    <property type="evidence" value="ECO:0007669"/>
    <property type="project" value="InterPro"/>
</dbReference>
<feature type="transmembrane region" description="Helical" evidence="1">
    <location>
        <begin position="145"/>
        <end position="168"/>
    </location>
</feature>
<accession>A0A557PH92</accession>
<evidence type="ECO:0000256" key="1">
    <source>
        <dbReference type="SAM" id="Phobius"/>
    </source>
</evidence>
<keyword evidence="1" id="KW-1133">Transmembrane helix</keyword>
<dbReference type="Proteomes" id="UP000319828">
    <property type="component" value="Unassembled WGS sequence"/>
</dbReference>
<evidence type="ECO:0000313" key="4">
    <source>
        <dbReference type="Proteomes" id="UP000319828"/>
    </source>
</evidence>